<dbReference type="OrthoDB" id="1864251at2"/>
<protein>
    <submittedName>
        <fullName evidence="2">Uncharacterized protein</fullName>
    </submittedName>
</protein>
<dbReference type="EMBL" id="CP043028">
    <property type="protein sequence ID" value="QFJ54787.1"/>
    <property type="molecule type" value="Genomic_DNA"/>
</dbReference>
<dbReference type="AlphaFoldDB" id="A0A5P6VQC8"/>
<feature type="signal peptide" evidence="1">
    <location>
        <begin position="1"/>
        <end position="29"/>
    </location>
</feature>
<dbReference type="KEGG" id="pxv:FXF36_07950"/>
<organism evidence="2 3">
    <name type="scientific">Pseudobutyrivibrio xylanivorans</name>
    <dbReference type="NCBI Taxonomy" id="185007"/>
    <lineage>
        <taxon>Bacteria</taxon>
        <taxon>Bacillati</taxon>
        <taxon>Bacillota</taxon>
        <taxon>Clostridia</taxon>
        <taxon>Lachnospirales</taxon>
        <taxon>Lachnospiraceae</taxon>
        <taxon>Pseudobutyrivibrio</taxon>
    </lineage>
</organism>
<dbReference type="RefSeq" id="WP_151623250.1">
    <property type="nucleotide sequence ID" value="NZ_CP043028.1"/>
</dbReference>
<name>A0A5P6VQC8_PSEXY</name>
<feature type="chain" id="PRO_5024973492" evidence="1">
    <location>
        <begin position="30"/>
        <end position="397"/>
    </location>
</feature>
<reference evidence="3" key="1">
    <citation type="submission" date="2019-08" db="EMBL/GenBank/DDBJ databases">
        <title>Complete Genome Sequence of the Polysaccharide-Degrading Rumen Bacterium Pseudobutyrivibrio xylanivorans MA3014.</title>
        <authorList>
            <person name="Palevich N."/>
            <person name="Maclean P.H."/>
            <person name="Kelly W.J."/>
            <person name="Leahy S.C."/>
            <person name="Rakonjac J."/>
            <person name="Attwood G.T."/>
        </authorList>
    </citation>
    <scope>NUCLEOTIDE SEQUENCE [LARGE SCALE GENOMIC DNA]</scope>
    <source>
        <strain evidence="3">MA3014</strain>
    </source>
</reference>
<evidence type="ECO:0000256" key="1">
    <source>
        <dbReference type="SAM" id="SignalP"/>
    </source>
</evidence>
<proteinExistence type="predicted"/>
<gene>
    <name evidence="2" type="ORF">FXF36_07950</name>
</gene>
<evidence type="ECO:0000313" key="3">
    <source>
        <dbReference type="Proteomes" id="UP000327030"/>
    </source>
</evidence>
<keyword evidence="1" id="KW-0732">Signal</keyword>
<accession>A0A5P6VQC8</accession>
<sequence>MKRKLVIAMALVIALSGGVAATTAVVSHAADLTMATDASQVVYGTLTKKQAAMVEKLFDEKFYAEKNEDVVKALGTERNALLEHFEKCGIWEGRKGWRDFDPSAYASAYPDLKSAFGNDIIKYYEHYYTFGQKEGRNLTTLAACSKAGVKVASLFNDQLTSVEIYAASNLMGTRDYSTVAAAVSSASSSSSSSSVSTSSGNYVISNEPIVEKKGDFTELGTFVAENGATIYIYKINGVYSVSRGDDNPHVKYPGTVIEFETADTDDLKEMYSRQEAEGKADVTGPLHDENLHGIVVGEMAITDDRYSEPIPSDEVAGEYTGKMNHHYSDSDESYTIEYSIDPNGSSTSEYNLGAYVKNNDDGSAQITTKVSSESGYNYEVTYTINIPDETEEQNNAQ</sequence>
<dbReference type="Proteomes" id="UP000327030">
    <property type="component" value="Chromosome 1"/>
</dbReference>
<evidence type="ECO:0000313" key="2">
    <source>
        <dbReference type="EMBL" id="QFJ54787.1"/>
    </source>
</evidence>